<dbReference type="eggNOG" id="COG0456">
    <property type="taxonomic scope" value="Bacteria"/>
</dbReference>
<keyword evidence="3" id="KW-1185">Reference proteome</keyword>
<dbReference type="EMBL" id="AKKV01000019">
    <property type="protein sequence ID" value="EIT87115.1"/>
    <property type="molecule type" value="Genomic_DNA"/>
</dbReference>
<evidence type="ECO:0000313" key="3">
    <source>
        <dbReference type="Proteomes" id="UP000004080"/>
    </source>
</evidence>
<gene>
    <name evidence="2" type="ORF">A374_02639</name>
</gene>
<evidence type="ECO:0000313" key="2">
    <source>
        <dbReference type="EMBL" id="EIT87115.1"/>
    </source>
</evidence>
<dbReference type="PATRIC" id="fig|1196324.3.peg.533"/>
<organism evidence="2 3">
    <name type="scientific">Fictibacillus macauensis ZFHKF-1</name>
    <dbReference type="NCBI Taxonomy" id="1196324"/>
    <lineage>
        <taxon>Bacteria</taxon>
        <taxon>Bacillati</taxon>
        <taxon>Bacillota</taxon>
        <taxon>Bacilli</taxon>
        <taxon>Bacillales</taxon>
        <taxon>Fictibacillaceae</taxon>
        <taxon>Fictibacillus</taxon>
    </lineage>
</organism>
<name>I8UJR3_9BACL</name>
<protein>
    <submittedName>
        <fullName evidence="2">FR47 domain-containing protein</fullName>
    </submittedName>
</protein>
<dbReference type="Gene3D" id="3.40.630.30">
    <property type="match status" value="1"/>
</dbReference>
<dbReference type="PANTHER" id="PTHR43617">
    <property type="entry name" value="L-AMINO ACID N-ACETYLTRANSFERASE"/>
    <property type="match status" value="1"/>
</dbReference>
<dbReference type="CDD" id="cd04301">
    <property type="entry name" value="NAT_SF"/>
    <property type="match status" value="1"/>
</dbReference>
<dbReference type="PROSITE" id="PS51186">
    <property type="entry name" value="GNAT"/>
    <property type="match status" value="1"/>
</dbReference>
<accession>I8UJR3</accession>
<dbReference type="AlphaFoldDB" id="I8UJR3"/>
<dbReference type="InterPro" id="IPR000182">
    <property type="entry name" value="GNAT_dom"/>
</dbReference>
<comment type="caution">
    <text evidence="2">The sequence shown here is derived from an EMBL/GenBank/DDBJ whole genome shotgun (WGS) entry which is preliminary data.</text>
</comment>
<feature type="domain" description="N-acetyltransferase" evidence="1">
    <location>
        <begin position="1"/>
        <end position="166"/>
    </location>
</feature>
<dbReference type="Proteomes" id="UP000004080">
    <property type="component" value="Unassembled WGS sequence"/>
</dbReference>
<dbReference type="OrthoDB" id="5292888at2"/>
<sequence length="167" mass="19141">MDIRRATEKDAAGIAAVQVLTWQDTYQGIVADAYLQEMSIVKREKKWKKLLVEQNDIVYVAVDNERIIGFISGGRSRSPQTIDEGELYAIYILPHYQKRGIGSLLMNHLIQDLQHVYAVMLIWVLQDNPSKRAYEKLGAVKEYERWLTIGEQSLKAEGYVLKVGRNS</sequence>
<proteinExistence type="predicted"/>
<evidence type="ECO:0000259" key="1">
    <source>
        <dbReference type="PROSITE" id="PS51186"/>
    </source>
</evidence>
<dbReference type="SUPFAM" id="SSF55729">
    <property type="entry name" value="Acyl-CoA N-acyltransferases (Nat)"/>
    <property type="match status" value="1"/>
</dbReference>
<dbReference type="InterPro" id="IPR050276">
    <property type="entry name" value="MshD_Acetyltransferase"/>
</dbReference>
<dbReference type="Pfam" id="PF00583">
    <property type="entry name" value="Acetyltransf_1"/>
    <property type="match status" value="1"/>
</dbReference>
<dbReference type="PANTHER" id="PTHR43617:SF30">
    <property type="entry name" value="HISTONE ACETYLTRANSFERASE"/>
    <property type="match status" value="1"/>
</dbReference>
<dbReference type="InterPro" id="IPR016181">
    <property type="entry name" value="Acyl_CoA_acyltransferase"/>
</dbReference>
<dbReference type="GO" id="GO:0016747">
    <property type="term" value="F:acyltransferase activity, transferring groups other than amino-acyl groups"/>
    <property type="evidence" value="ECO:0007669"/>
    <property type="project" value="InterPro"/>
</dbReference>
<dbReference type="STRING" id="1196324.A374_02639"/>
<reference evidence="2 3" key="1">
    <citation type="journal article" date="2012" name="J. Bacteriol.">
        <title>Genome of Bacillus macauensis ZFHKF-1, a Long-Chain-Forming Bacterium.</title>
        <authorList>
            <person name="Cai L."/>
            <person name="Zhang T."/>
        </authorList>
    </citation>
    <scope>NUCLEOTIDE SEQUENCE [LARGE SCALE GENOMIC DNA]</scope>
    <source>
        <strain evidence="2 3">ZFHKF-1</strain>
    </source>
</reference>
<dbReference type="RefSeq" id="WP_007200627.1">
    <property type="nucleotide sequence ID" value="NZ_AKKV01000019.1"/>
</dbReference>